<feature type="region of interest" description="Disordered" evidence="1">
    <location>
        <begin position="1"/>
        <end position="82"/>
    </location>
</feature>
<organism evidence="2 3">
    <name type="scientific">Acinetobacter johnsonii</name>
    <dbReference type="NCBI Taxonomy" id="40214"/>
    <lineage>
        <taxon>Bacteria</taxon>
        <taxon>Pseudomonadati</taxon>
        <taxon>Pseudomonadota</taxon>
        <taxon>Gammaproteobacteria</taxon>
        <taxon>Moraxellales</taxon>
        <taxon>Moraxellaceae</taxon>
        <taxon>Acinetobacter</taxon>
    </lineage>
</organism>
<reference evidence="2" key="1">
    <citation type="submission" date="2022-09" db="EMBL/GenBank/DDBJ databases">
        <title>Intensive care unit water sources are persistently colonized with multi-drug resistant bacteria and are the site of extensive horizontal gene transfer of antibiotic resistance genes.</title>
        <authorList>
            <person name="Diorio-Toth L."/>
        </authorList>
    </citation>
    <scope>NUCLEOTIDE SEQUENCE</scope>
    <source>
        <strain evidence="2">GD03920</strain>
    </source>
</reference>
<accession>A0AA42SQT2</accession>
<feature type="compositionally biased region" description="Polar residues" evidence="1">
    <location>
        <begin position="66"/>
        <end position="82"/>
    </location>
</feature>
<evidence type="ECO:0000256" key="1">
    <source>
        <dbReference type="SAM" id="MobiDB-lite"/>
    </source>
</evidence>
<dbReference type="RefSeq" id="WP_279671866.1">
    <property type="nucleotide sequence ID" value="NZ_JAOCBE010000006.1"/>
</dbReference>
<evidence type="ECO:0000313" key="2">
    <source>
        <dbReference type="EMBL" id="MDH0971223.1"/>
    </source>
</evidence>
<proteinExistence type="predicted"/>
<sequence length="82" mass="8699">MSKNSKETSKSVGSLASEVLRNPSSSAIQKELAGSALSQSHSNKQTGADMESKASHVLQSEKYNDTTKTLAASVLSQSNKER</sequence>
<comment type="caution">
    <text evidence="2">The sequence shown here is derived from an EMBL/GenBank/DDBJ whole genome shotgun (WGS) entry which is preliminary data.</text>
</comment>
<evidence type="ECO:0000313" key="3">
    <source>
        <dbReference type="Proteomes" id="UP001159915"/>
    </source>
</evidence>
<dbReference type="AlphaFoldDB" id="A0AA42SQT2"/>
<name>A0AA42SQT2_ACIJO</name>
<dbReference type="EMBL" id="JAOCBE010000006">
    <property type="protein sequence ID" value="MDH0971223.1"/>
    <property type="molecule type" value="Genomic_DNA"/>
</dbReference>
<protein>
    <submittedName>
        <fullName evidence="2">Uncharacterized protein</fullName>
    </submittedName>
</protein>
<feature type="compositionally biased region" description="Polar residues" evidence="1">
    <location>
        <begin position="36"/>
        <end position="46"/>
    </location>
</feature>
<gene>
    <name evidence="2" type="ORF">N5C10_19005</name>
</gene>
<dbReference type="Proteomes" id="UP001159915">
    <property type="component" value="Unassembled WGS sequence"/>
</dbReference>